<protein>
    <recommendedName>
        <fullName evidence="7">Solute-binding protein family 5 domain-containing protein</fullName>
    </recommendedName>
</protein>
<reference evidence="8" key="2">
    <citation type="submission" date="2020-09" db="EMBL/GenBank/DDBJ databases">
        <authorList>
            <person name="Sun Q."/>
            <person name="Kim S."/>
        </authorList>
    </citation>
    <scope>NUCLEOTIDE SEQUENCE</scope>
    <source>
        <strain evidence="8">KCTC 23310</strain>
    </source>
</reference>
<sequence length="664" mass="71628">MRMNGLNRRQFLATTAASGLMLGAGPVWAQAAEPKRGGTMRIGHLGGATSDSIDPATYAAGPVVTAMLAVCNNLVEIDAAGNPQPELAESWETTSDAKSWTFRLRGDARFSDGRACTAADVIASFNHHRGENTTSGAKGSLAQVVDIKADGTNAVIFDLESGNADFAMLLTDYHFVIMPGRADGTLDWESGLGTGGYVLTEHEPGVRITLTRRDDYWKQGRAWFDTVELRTINDATARQNALITGEVDVINGPDLSTLHLLQRQPGLHLVEVPGTAHYTMPMFTDVAPFDNVDVRLAMKYAVNRDEIVEKILFGHGAVANDSPIAPANRFYAGDLEQRSYDPERSKFHLKKAGLDRLAIDLSAADAAFSGAINMATLFQQSAAAGGIDINILREADDGYWSNVWLKKPFCLSYWNGRPTEDDMFGLVYAKGAEWNESHWGNERFNALLMQARAELNDDLRREMYREMQQLVSDDGGTIIPCFVNYIDVRNEKVAHGPSRRTASLTAGRSSNAGGVLPDRAALGRRRGPPARTNEYPNRTEDPNGTNCGNRRWRDRWRLDRKVHPAWARCGGVRPSSRGGAHSGCSDQQRDAGLSKDAVGPFGRDRQSDLGGVGGRGGSGSGLHSGKRAGTAGPETSGAGRDRSGGAAGCVDRLIHLGLSGDGTA</sequence>
<organism evidence="8 9">
    <name type="scientific">Neogemmobacter tilapiae</name>
    <dbReference type="NCBI Taxonomy" id="875041"/>
    <lineage>
        <taxon>Bacteria</taxon>
        <taxon>Pseudomonadati</taxon>
        <taxon>Pseudomonadota</taxon>
        <taxon>Alphaproteobacteria</taxon>
        <taxon>Rhodobacterales</taxon>
        <taxon>Paracoccaceae</taxon>
        <taxon>Neogemmobacter</taxon>
    </lineage>
</organism>
<dbReference type="CDD" id="cd08503">
    <property type="entry name" value="PBP2_NikA_DppA_OppA_like_17"/>
    <property type="match status" value="1"/>
</dbReference>
<gene>
    <name evidence="8" type="ORF">GCM10007315_30500</name>
</gene>
<dbReference type="AlphaFoldDB" id="A0A918TXZ3"/>
<evidence type="ECO:0000256" key="3">
    <source>
        <dbReference type="ARBA" id="ARBA00022448"/>
    </source>
</evidence>
<dbReference type="GO" id="GO:0015833">
    <property type="term" value="P:peptide transport"/>
    <property type="evidence" value="ECO:0007669"/>
    <property type="project" value="TreeGrafter"/>
</dbReference>
<feature type="domain" description="Solute-binding protein family 5" evidence="7">
    <location>
        <begin position="83"/>
        <end position="432"/>
    </location>
</feature>
<evidence type="ECO:0000313" key="9">
    <source>
        <dbReference type="Proteomes" id="UP000638981"/>
    </source>
</evidence>
<evidence type="ECO:0000256" key="5">
    <source>
        <dbReference type="SAM" id="MobiDB-lite"/>
    </source>
</evidence>
<dbReference type="Proteomes" id="UP000638981">
    <property type="component" value="Unassembled WGS sequence"/>
</dbReference>
<evidence type="ECO:0000256" key="1">
    <source>
        <dbReference type="ARBA" id="ARBA00004418"/>
    </source>
</evidence>
<dbReference type="InterPro" id="IPR019546">
    <property type="entry name" value="TAT_signal_bac_arc"/>
</dbReference>
<reference evidence="8" key="1">
    <citation type="journal article" date="2014" name="Int. J. Syst. Evol. Microbiol.">
        <title>Complete genome sequence of Corynebacterium casei LMG S-19264T (=DSM 44701T), isolated from a smear-ripened cheese.</title>
        <authorList>
            <consortium name="US DOE Joint Genome Institute (JGI-PGF)"/>
            <person name="Walter F."/>
            <person name="Albersmeier A."/>
            <person name="Kalinowski J."/>
            <person name="Ruckert C."/>
        </authorList>
    </citation>
    <scope>NUCLEOTIDE SEQUENCE</scope>
    <source>
        <strain evidence="8">KCTC 23310</strain>
    </source>
</reference>
<name>A0A918TXZ3_9RHOB</name>
<feature type="compositionally biased region" description="Polar residues" evidence="5">
    <location>
        <begin position="500"/>
        <end position="512"/>
    </location>
</feature>
<proteinExistence type="inferred from homology"/>
<dbReference type="SUPFAM" id="SSF53850">
    <property type="entry name" value="Periplasmic binding protein-like II"/>
    <property type="match status" value="1"/>
</dbReference>
<dbReference type="GO" id="GO:0030313">
    <property type="term" value="C:cell envelope"/>
    <property type="evidence" value="ECO:0007669"/>
    <property type="project" value="UniProtKB-SubCell"/>
</dbReference>
<dbReference type="NCBIfam" id="TIGR01409">
    <property type="entry name" value="TAT_signal_seq"/>
    <property type="match status" value="1"/>
</dbReference>
<keyword evidence="4 6" id="KW-0732">Signal</keyword>
<dbReference type="Gene3D" id="3.90.76.10">
    <property type="entry name" value="Dipeptide-binding Protein, Domain 1"/>
    <property type="match status" value="1"/>
</dbReference>
<feature type="region of interest" description="Disordered" evidence="5">
    <location>
        <begin position="568"/>
        <end position="646"/>
    </location>
</feature>
<comment type="caution">
    <text evidence="8">The sequence shown here is derived from an EMBL/GenBank/DDBJ whole genome shotgun (WGS) entry which is preliminary data.</text>
</comment>
<feature type="region of interest" description="Disordered" evidence="5">
    <location>
        <begin position="496"/>
        <end position="550"/>
    </location>
</feature>
<keyword evidence="3" id="KW-0813">Transport</keyword>
<dbReference type="GO" id="GO:1904680">
    <property type="term" value="F:peptide transmembrane transporter activity"/>
    <property type="evidence" value="ECO:0007669"/>
    <property type="project" value="TreeGrafter"/>
</dbReference>
<evidence type="ECO:0000313" key="8">
    <source>
        <dbReference type="EMBL" id="GHC63977.1"/>
    </source>
</evidence>
<dbReference type="InterPro" id="IPR006311">
    <property type="entry name" value="TAT_signal"/>
</dbReference>
<dbReference type="Gene3D" id="3.10.105.10">
    <property type="entry name" value="Dipeptide-binding Protein, Domain 3"/>
    <property type="match status" value="1"/>
</dbReference>
<dbReference type="Pfam" id="PF00496">
    <property type="entry name" value="SBP_bac_5"/>
    <property type="match status" value="1"/>
</dbReference>
<dbReference type="EMBL" id="BMYJ01000010">
    <property type="protein sequence ID" value="GHC63977.1"/>
    <property type="molecule type" value="Genomic_DNA"/>
</dbReference>
<evidence type="ECO:0000259" key="7">
    <source>
        <dbReference type="Pfam" id="PF00496"/>
    </source>
</evidence>
<dbReference type="PROSITE" id="PS51318">
    <property type="entry name" value="TAT"/>
    <property type="match status" value="1"/>
</dbReference>
<feature type="compositionally biased region" description="Gly residues" evidence="5">
    <location>
        <begin position="610"/>
        <end position="622"/>
    </location>
</feature>
<keyword evidence="9" id="KW-1185">Reference proteome</keyword>
<feature type="signal peptide" evidence="6">
    <location>
        <begin position="1"/>
        <end position="29"/>
    </location>
</feature>
<accession>A0A918TXZ3</accession>
<evidence type="ECO:0000256" key="6">
    <source>
        <dbReference type="SAM" id="SignalP"/>
    </source>
</evidence>
<dbReference type="PANTHER" id="PTHR30290:SF10">
    <property type="entry name" value="PERIPLASMIC OLIGOPEPTIDE-BINDING PROTEIN-RELATED"/>
    <property type="match status" value="1"/>
</dbReference>
<evidence type="ECO:0000256" key="2">
    <source>
        <dbReference type="ARBA" id="ARBA00005695"/>
    </source>
</evidence>
<dbReference type="PANTHER" id="PTHR30290">
    <property type="entry name" value="PERIPLASMIC BINDING COMPONENT OF ABC TRANSPORTER"/>
    <property type="match status" value="1"/>
</dbReference>
<comment type="similarity">
    <text evidence="2">Belongs to the bacterial solute-binding protein 5 family.</text>
</comment>
<dbReference type="Gene3D" id="3.40.190.10">
    <property type="entry name" value="Periplasmic binding protein-like II"/>
    <property type="match status" value="1"/>
</dbReference>
<dbReference type="InterPro" id="IPR000914">
    <property type="entry name" value="SBP_5_dom"/>
</dbReference>
<feature type="chain" id="PRO_5038009219" description="Solute-binding protein family 5 domain-containing protein" evidence="6">
    <location>
        <begin position="30"/>
        <end position="664"/>
    </location>
</feature>
<dbReference type="InterPro" id="IPR039424">
    <property type="entry name" value="SBP_5"/>
</dbReference>
<comment type="subcellular location">
    <subcellularLocation>
        <location evidence="1">Periplasm</location>
    </subcellularLocation>
</comment>
<evidence type="ECO:0000256" key="4">
    <source>
        <dbReference type="ARBA" id="ARBA00022729"/>
    </source>
</evidence>